<dbReference type="InterPro" id="IPR027417">
    <property type="entry name" value="P-loop_NTPase"/>
</dbReference>
<organism evidence="1 2">
    <name type="scientific">Microdochium trichocladiopsis</name>
    <dbReference type="NCBI Taxonomy" id="1682393"/>
    <lineage>
        <taxon>Eukaryota</taxon>
        <taxon>Fungi</taxon>
        <taxon>Dikarya</taxon>
        <taxon>Ascomycota</taxon>
        <taxon>Pezizomycotina</taxon>
        <taxon>Sordariomycetes</taxon>
        <taxon>Xylariomycetidae</taxon>
        <taxon>Xylariales</taxon>
        <taxon>Microdochiaceae</taxon>
        <taxon>Microdochium</taxon>
    </lineage>
</organism>
<dbReference type="OrthoDB" id="20872at2759"/>
<name>A0A9P9BHF9_9PEZI</name>
<dbReference type="Gene3D" id="3.40.50.300">
    <property type="entry name" value="P-loop containing nucleotide triphosphate hydrolases"/>
    <property type="match status" value="1"/>
</dbReference>
<dbReference type="PANTHER" id="PTHR46082:SF6">
    <property type="entry name" value="AAA+ ATPASE DOMAIN-CONTAINING PROTEIN-RELATED"/>
    <property type="match status" value="1"/>
</dbReference>
<gene>
    <name evidence="1" type="ORF">B0I36DRAFT_378492</name>
</gene>
<dbReference type="Proteomes" id="UP000756346">
    <property type="component" value="Unassembled WGS sequence"/>
</dbReference>
<evidence type="ECO:0000313" key="1">
    <source>
        <dbReference type="EMBL" id="KAH7010790.1"/>
    </source>
</evidence>
<dbReference type="AlphaFoldDB" id="A0A9P9BHF9"/>
<keyword evidence="2" id="KW-1185">Reference proteome</keyword>
<dbReference type="Pfam" id="PF13374">
    <property type="entry name" value="TPR_10"/>
    <property type="match status" value="2"/>
</dbReference>
<dbReference type="Gene3D" id="1.25.40.10">
    <property type="entry name" value="Tetratricopeptide repeat domain"/>
    <property type="match status" value="1"/>
</dbReference>
<dbReference type="SUPFAM" id="SSF48452">
    <property type="entry name" value="TPR-like"/>
    <property type="match status" value="1"/>
</dbReference>
<dbReference type="SUPFAM" id="SSF52540">
    <property type="entry name" value="P-loop containing nucleoside triphosphate hydrolases"/>
    <property type="match status" value="1"/>
</dbReference>
<proteinExistence type="predicted"/>
<protein>
    <submittedName>
        <fullName evidence="1">P-loop containing nucleoside triphosphate hydrolase protein</fullName>
    </submittedName>
</protein>
<accession>A0A9P9BHF9</accession>
<comment type="caution">
    <text evidence="1">The sequence shown here is derived from an EMBL/GenBank/DDBJ whole genome shotgun (WGS) entry which is preliminary data.</text>
</comment>
<reference evidence="1" key="1">
    <citation type="journal article" date="2021" name="Nat. Commun.">
        <title>Genetic determinants of endophytism in the Arabidopsis root mycobiome.</title>
        <authorList>
            <person name="Mesny F."/>
            <person name="Miyauchi S."/>
            <person name="Thiergart T."/>
            <person name="Pickel B."/>
            <person name="Atanasova L."/>
            <person name="Karlsson M."/>
            <person name="Huettel B."/>
            <person name="Barry K.W."/>
            <person name="Haridas S."/>
            <person name="Chen C."/>
            <person name="Bauer D."/>
            <person name="Andreopoulos W."/>
            <person name="Pangilinan J."/>
            <person name="LaButti K."/>
            <person name="Riley R."/>
            <person name="Lipzen A."/>
            <person name="Clum A."/>
            <person name="Drula E."/>
            <person name="Henrissat B."/>
            <person name="Kohler A."/>
            <person name="Grigoriev I.V."/>
            <person name="Martin F.M."/>
            <person name="Hacquard S."/>
        </authorList>
    </citation>
    <scope>NUCLEOTIDE SEQUENCE</scope>
    <source>
        <strain evidence="1">MPI-CAGE-CH-0230</strain>
    </source>
</reference>
<dbReference type="InterPro" id="IPR011990">
    <property type="entry name" value="TPR-like_helical_dom_sf"/>
</dbReference>
<dbReference type="GeneID" id="70190238"/>
<dbReference type="GO" id="GO:0016787">
    <property type="term" value="F:hydrolase activity"/>
    <property type="evidence" value="ECO:0007669"/>
    <property type="project" value="UniProtKB-KW"/>
</dbReference>
<evidence type="ECO:0000313" key="2">
    <source>
        <dbReference type="Proteomes" id="UP000756346"/>
    </source>
</evidence>
<dbReference type="InterPro" id="IPR053137">
    <property type="entry name" value="NLR-like"/>
</dbReference>
<dbReference type="PANTHER" id="PTHR46082">
    <property type="entry name" value="ATP/GTP-BINDING PROTEIN-RELATED"/>
    <property type="match status" value="1"/>
</dbReference>
<dbReference type="EMBL" id="JAGTJQ010000016">
    <property type="protein sequence ID" value="KAH7010790.1"/>
    <property type="molecule type" value="Genomic_DNA"/>
</dbReference>
<dbReference type="RefSeq" id="XP_046004275.1">
    <property type="nucleotide sequence ID" value="XM_046160692.1"/>
</dbReference>
<sequence length="547" mass="62438">MAEPTQVAFGDGNHGVQVGLNTGSITNEFHLPLEIPPEPYLTIPFRRDADYVDREALLDQIHHASSKPASRAALVGLGGVGKSQLAIEYAYRKNDEVAKTSHPTWVFWIHAESRARVEDGFRYIADTVKISGRKQLDADVPQLWLRSVANGPWFLILDNADNASVLFDVDRSPTDLTDATEAKDSRRRALWIYLLQSSHGAILITTRNKKVAQKLTDDYKNIIGVYLMDEEHALILLERKAALVEALEYMPLAITPRTSMGEYLKEFRKSKRRKLSLLNRDEGDLRRDRDASNSVIGIPESLLRPRDHTSTSEDSTGRTFEDDILILRNYSLISMDETGAVYEMHSLVQLATRRWLSAEERTEPFKEQFMNRIAYVFPTGDYSNWTLFAHVEGAINHRPKSGKPLEEWAQILYNSSWYARSQGKYSLAETMAKKSRDARMEALGRDHELTWDSVSIMGQVYHDQGKYREAERTLVDVLLIRKQKLRVEHPHTLISMSNLASTYRKQGRWDEAETLQVEMMEISQQKLGLDHPSTLTSLANLATTFWN</sequence>
<keyword evidence="1" id="KW-0378">Hydrolase</keyword>